<dbReference type="GO" id="GO:0044780">
    <property type="term" value="P:bacterial-type flagellum assembly"/>
    <property type="evidence" value="ECO:0007669"/>
    <property type="project" value="InterPro"/>
</dbReference>
<dbReference type="AlphaFoldDB" id="A0A2D6YHX6"/>
<dbReference type="Pfam" id="PF02561">
    <property type="entry name" value="FliS"/>
    <property type="match status" value="1"/>
</dbReference>
<dbReference type="Gene3D" id="1.20.120.340">
    <property type="entry name" value="Flagellar protein FliS"/>
    <property type="match status" value="1"/>
</dbReference>
<sequence>MSAYGKYQNAYKRASVNTMDQNKLIVMLYDGAIKNITFGVEQMRLGNVEKTHTHLVKSKNIVAELMASLNMDKGGEVAKNLRSLYSYMFGQLIESNMSKNPEPALLVRKLLMELREAWVAIGKKSAGVQPAAATPQPSMGTQPRTAPRAAAALGGSPRPQPTNPAQAGERRINLRG</sequence>
<reference evidence="8" key="1">
    <citation type="submission" date="2017-09" db="EMBL/GenBank/DDBJ databases">
        <title>The Reconstruction of 2,631 Draft Metagenome-Assembled Genomes from the Global Oceans.</title>
        <authorList>
            <person name="Tully B.J."/>
            <person name="Graham E.D."/>
            <person name="Heidelberg J.F."/>
        </authorList>
    </citation>
    <scope>NUCLEOTIDE SEQUENCE [LARGE SCALE GENOMIC DNA]</scope>
</reference>
<dbReference type="Proteomes" id="UP000226525">
    <property type="component" value="Unassembled WGS sequence"/>
</dbReference>
<dbReference type="InterPro" id="IPR003713">
    <property type="entry name" value="FliS"/>
</dbReference>
<dbReference type="GO" id="GO:0005829">
    <property type="term" value="C:cytosol"/>
    <property type="evidence" value="ECO:0007669"/>
    <property type="project" value="UniProtKB-SubCell"/>
</dbReference>
<feature type="compositionally biased region" description="Low complexity" evidence="6">
    <location>
        <begin position="141"/>
        <end position="152"/>
    </location>
</feature>
<proteinExistence type="inferred from homology"/>
<keyword evidence="7" id="KW-0966">Cell projection</keyword>
<dbReference type="NCBIfam" id="TIGR00208">
    <property type="entry name" value="fliS"/>
    <property type="match status" value="1"/>
</dbReference>
<comment type="subcellular location">
    <subcellularLocation>
        <location evidence="1">Cytoplasm</location>
        <location evidence="1">Cytosol</location>
    </subcellularLocation>
</comment>
<comment type="similarity">
    <text evidence="2">Belongs to the FliS family.</text>
</comment>
<dbReference type="CDD" id="cd16098">
    <property type="entry name" value="FliS"/>
    <property type="match status" value="1"/>
</dbReference>
<evidence type="ECO:0000313" key="7">
    <source>
        <dbReference type="EMBL" id="MAH62754.1"/>
    </source>
</evidence>
<evidence type="ECO:0000256" key="2">
    <source>
        <dbReference type="ARBA" id="ARBA00008787"/>
    </source>
</evidence>
<keyword evidence="5" id="KW-0143">Chaperone</keyword>
<evidence type="ECO:0000256" key="6">
    <source>
        <dbReference type="SAM" id="MobiDB-lite"/>
    </source>
</evidence>
<protein>
    <submittedName>
        <fullName evidence="7">Flagellar export chaperone FliS</fullName>
    </submittedName>
</protein>
<feature type="region of interest" description="Disordered" evidence="6">
    <location>
        <begin position="129"/>
        <end position="176"/>
    </location>
</feature>
<evidence type="ECO:0000256" key="1">
    <source>
        <dbReference type="ARBA" id="ARBA00004514"/>
    </source>
</evidence>
<evidence type="ECO:0000256" key="4">
    <source>
        <dbReference type="ARBA" id="ARBA00022795"/>
    </source>
</evidence>
<comment type="caution">
    <text evidence="7">The sequence shown here is derived from an EMBL/GenBank/DDBJ whole genome shotgun (WGS) entry which is preliminary data.</text>
</comment>
<keyword evidence="4" id="KW-1005">Bacterial flagellum biogenesis</keyword>
<dbReference type="EMBL" id="NZEX01000048">
    <property type="protein sequence ID" value="MAH62754.1"/>
    <property type="molecule type" value="Genomic_DNA"/>
</dbReference>
<keyword evidence="3" id="KW-0963">Cytoplasm</keyword>
<gene>
    <name evidence="7" type="primary">fliS</name>
    <name evidence="7" type="ORF">CMN54_04755</name>
</gene>
<accession>A0A2D6YHX6</accession>
<organism evidence="7 8">
    <name type="scientific">SAR324 cluster bacterium</name>
    <dbReference type="NCBI Taxonomy" id="2024889"/>
    <lineage>
        <taxon>Bacteria</taxon>
        <taxon>Deltaproteobacteria</taxon>
        <taxon>SAR324 cluster</taxon>
    </lineage>
</organism>
<dbReference type="PANTHER" id="PTHR34773">
    <property type="entry name" value="FLAGELLAR SECRETION CHAPERONE FLIS"/>
    <property type="match status" value="1"/>
</dbReference>
<keyword evidence="7" id="KW-0282">Flagellum</keyword>
<keyword evidence="7" id="KW-0969">Cilium</keyword>
<name>A0A2D6YHX6_9DELT</name>
<evidence type="ECO:0000256" key="3">
    <source>
        <dbReference type="ARBA" id="ARBA00022490"/>
    </source>
</evidence>
<dbReference type="GO" id="GO:0071973">
    <property type="term" value="P:bacterial-type flagellum-dependent cell motility"/>
    <property type="evidence" value="ECO:0007669"/>
    <property type="project" value="TreeGrafter"/>
</dbReference>
<evidence type="ECO:0000256" key="5">
    <source>
        <dbReference type="ARBA" id="ARBA00023186"/>
    </source>
</evidence>
<dbReference type="PANTHER" id="PTHR34773:SF1">
    <property type="entry name" value="FLAGELLAR SECRETION CHAPERONE FLIS"/>
    <property type="match status" value="1"/>
</dbReference>
<evidence type="ECO:0000313" key="8">
    <source>
        <dbReference type="Proteomes" id="UP000226525"/>
    </source>
</evidence>
<dbReference type="InterPro" id="IPR036584">
    <property type="entry name" value="FliS_sf"/>
</dbReference>
<dbReference type="SUPFAM" id="SSF101116">
    <property type="entry name" value="Flagellar export chaperone FliS"/>
    <property type="match status" value="1"/>
</dbReference>